<dbReference type="GO" id="GO:0019836">
    <property type="term" value="P:symbiont-mediated hemolysis of host erythrocyte"/>
    <property type="evidence" value="ECO:0007669"/>
    <property type="project" value="InterPro"/>
</dbReference>
<organism evidence="2 3">
    <name type="scientific">Paramarasmius palmivorus</name>
    <dbReference type="NCBI Taxonomy" id="297713"/>
    <lineage>
        <taxon>Eukaryota</taxon>
        <taxon>Fungi</taxon>
        <taxon>Dikarya</taxon>
        <taxon>Basidiomycota</taxon>
        <taxon>Agaricomycotina</taxon>
        <taxon>Agaricomycetes</taxon>
        <taxon>Agaricomycetidae</taxon>
        <taxon>Agaricales</taxon>
        <taxon>Marasmiineae</taxon>
        <taxon>Marasmiaceae</taxon>
        <taxon>Paramarasmius</taxon>
    </lineage>
</organism>
<dbReference type="InterPro" id="IPR009413">
    <property type="entry name" value="Aegerolysin-typ"/>
</dbReference>
<proteinExistence type="inferred from homology"/>
<dbReference type="Pfam" id="PF06355">
    <property type="entry name" value="Aegerolysin"/>
    <property type="match status" value="1"/>
</dbReference>
<keyword evidence="3" id="KW-1185">Reference proteome</keyword>
<dbReference type="Gene3D" id="2.60.270.50">
    <property type="match status" value="1"/>
</dbReference>
<gene>
    <name evidence="2" type="ORF">VNI00_003037</name>
</gene>
<protein>
    <submittedName>
        <fullName evidence="2">Uncharacterized protein</fullName>
    </submittedName>
</protein>
<sequence>MAYAQWVVIILKNDSGSHGSMKIKNLNLAWGKLHADGDKDTEVPISDYEGKVIKPGESIQINSCGRSDASSGTEGSFNLVEPDRGDYQIRHIYWECPWGDPDNQFTINGSDTNWLVDQKGANPSNGALGNVTVTAYKKDE</sequence>
<dbReference type="EMBL" id="JAYKXP010000007">
    <property type="protein sequence ID" value="KAK7056482.1"/>
    <property type="molecule type" value="Genomic_DNA"/>
</dbReference>
<comment type="caution">
    <text evidence="2">The sequence shown here is derived from an EMBL/GenBank/DDBJ whole genome shotgun (WGS) entry which is preliminary data.</text>
</comment>
<evidence type="ECO:0000313" key="3">
    <source>
        <dbReference type="Proteomes" id="UP001383192"/>
    </source>
</evidence>
<accession>A0AAW0DXQ3</accession>
<dbReference type="AlphaFoldDB" id="A0AAW0DXQ3"/>
<reference evidence="2 3" key="1">
    <citation type="submission" date="2024-01" db="EMBL/GenBank/DDBJ databases">
        <title>A draft genome for a cacao thread blight-causing isolate of Paramarasmius palmivorus.</title>
        <authorList>
            <person name="Baruah I.K."/>
            <person name="Bukari Y."/>
            <person name="Amoako-Attah I."/>
            <person name="Meinhardt L.W."/>
            <person name="Bailey B.A."/>
            <person name="Cohen S.P."/>
        </authorList>
    </citation>
    <scope>NUCLEOTIDE SEQUENCE [LARGE SCALE GENOMIC DNA]</scope>
    <source>
        <strain evidence="2 3">GH-12</strain>
    </source>
</reference>
<dbReference type="Proteomes" id="UP001383192">
    <property type="component" value="Unassembled WGS sequence"/>
</dbReference>
<comment type="similarity">
    <text evidence="1">Belongs to the aegerolysin family.</text>
</comment>
<name>A0AAW0DXQ3_9AGAR</name>
<evidence type="ECO:0000256" key="1">
    <source>
        <dbReference type="ARBA" id="ARBA00010795"/>
    </source>
</evidence>
<evidence type="ECO:0000313" key="2">
    <source>
        <dbReference type="EMBL" id="KAK7056482.1"/>
    </source>
</evidence>
<dbReference type="PIRSF" id="PIRSF007951">
    <property type="entry name" value="Hemolysin, aegerolysin type"/>
    <property type="match status" value="1"/>
</dbReference>